<proteinExistence type="predicted"/>
<gene>
    <name evidence="1" type="ORF">LE_TR18120_c1_g1_i1_g.58294</name>
</gene>
<dbReference type="GO" id="GO:0003676">
    <property type="term" value="F:nucleic acid binding"/>
    <property type="evidence" value="ECO:0007669"/>
    <property type="project" value="InterPro"/>
</dbReference>
<organism evidence="1">
    <name type="scientific">Noccaea caerulescens</name>
    <name type="common">Alpine penny-cress</name>
    <name type="synonym">Thlaspi caerulescens</name>
    <dbReference type="NCBI Taxonomy" id="107243"/>
    <lineage>
        <taxon>Eukaryota</taxon>
        <taxon>Viridiplantae</taxon>
        <taxon>Streptophyta</taxon>
        <taxon>Embryophyta</taxon>
        <taxon>Tracheophyta</taxon>
        <taxon>Spermatophyta</taxon>
        <taxon>Magnoliopsida</taxon>
        <taxon>eudicotyledons</taxon>
        <taxon>Gunneridae</taxon>
        <taxon>Pentapetalae</taxon>
        <taxon>rosids</taxon>
        <taxon>malvids</taxon>
        <taxon>Brassicales</taxon>
        <taxon>Brassicaceae</taxon>
        <taxon>Coluteocarpeae</taxon>
        <taxon>Noccaea</taxon>
    </lineage>
</organism>
<dbReference type="EMBL" id="GEVL01020931">
    <property type="protein sequence ID" value="JAU56410.1"/>
    <property type="molecule type" value="Transcribed_RNA"/>
</dbReference>
<reference evidence="1" key="1">
    <citation type="submission" date="2016-07" db="EMBL/GenBank/DDBJ databases">
        <title>De novo transcriptome assembly of four accessions of the metal hyperaccumulator plant Noccaea caerulescens.</title>
        <authorList>
            <person name="Blande D."/>
            <person name="Halimaa P."/>
            <person name="Tervahauta A.I."/>
            <person name="Aarts M.G."/>
            <person name="Karenlampi S.O."/>
        </authorList>
    </citation>
    <scope>NUCLEOTIDE SEQUENCE</scope>
</reference>
<dbReference type="InterPro" id="IPR035979">
    <property type="entry name" value="RBD_domain_sf"/>
</dbReference>
<evidence type="ECO:0000313" key="1">
    <source>
        <dbReference type="EMBL" id="JAU56410.1"/>
    </source>
</evidence>
<dbReference type="AlphaFoldDB" id="A0A1J3GJN3"/>
<name>A0A1J3GJN3_NOCCA</name>
<dbReference type="SUPFAM" id="SSF54928">
    <property type="entry name" value="RNA-binding domain, RBD"/>
    <property type="match status" value="1"/>
</dbReference>
<protein>
    <submittedName>
        <fullName evidence="1">Nucleolin 1</fullName>
    </submittedName>
</protein>
<sequence>MDESADKGLVMRNLDPRSSISIKRICVEGYDTSRPAEDVYPALRKHFSLPGERVHVFIPFAKDVKIGHINRFAFIYVMGEGAKEKVLKLSGSDMGGRTVVAKPYPNHETYLDHELAPIQASPSIMKPAEFRCISRIAVEGYDTTLPASDVSFALREHFSSCGEIVHVYVPIDFRTRLLGRCRREGAGTWWN</sequence>
<accession>A0A1J3GJN3</accession>